<keyword evidence="2" id="KW-1185">Reference proteome</keyword>
<gene>
    <name evidence="1" type="ordered locus">STM14_3794</name>
</gene>
<dbReference type="AlphaFoldDB" id="A0A0F6B6Q0"/>
<proteinExistence type="predicted"/>
<dbReference type="HOGENOM" id="CLU_2865245_0_0_6"/>
<accession>A0A0F6B6Q0</accession>
<dbReference type="EMBL" id="CP001363">
    <property type="protein sequence ID" value="ACY90197.1"/>
    <property type="molecule type" value="Genomic_DNA"/>
</dbReference>
<name>A0A0F6B6Q0_SALT1</name>
<dbReference type="KEGG" id="seo:STM14_3794"/>
<organism evidence="1 2">
    <name type="scientific">Salmonella typhimurium (strain 14028s / SGSC 2262)</name>
    <dbReference type="NCBI Taxonomy" id="588858"/>
    <lineage>
        <taxon>Bacteria</taxon>
        <taxon>Pseudomonadati</taxon>
        <taxon>Pseudomonadota</taxon>
        <taxon>Gammaproteobacteria</taxon>
        <taxon>Enterobacterales</taxon>
        <taxon>Enterobacteriaceae</taxon>
        <taxon>Salmonella</taxon>
    </lineage>
</organism>
<dbReference type="Proteomes" id="UP000002695">
    <property type="component" value="Chromosome"/>
</dbReference>
<reference evidence="1 2" key="1">
    <citation type="journal article" date="2010" name="J. Bacteriol.">
        <title>Short-term signatures of evolutionary change in the Salmonella enterica serovar typhimurium 14028 genome.</title>
        <authorList>
            <person name="Jarvik T."/>
            <person name="Smillie C."/>
            <person name="Groisman E.A."/>
            <person name="Ochman H."/>
        </authorList>
    </citation>
    <scope>NUCLEOTIDE SEQUENCE [LARGE SCALE GENOMIC DNA]</scope>
    <source>
        <strain evidence="2">14028s / SGSC 2262</strain>
    </source>
</reference>
<evidence type="ECO:0000313" key="1">
    <source>
        <dbReference type="EMBL" id="ACY90197.1"/>
    </source>
</evidence>
<protein>
    <submittedName>
        <fullName evidence="1">Uncharacterized protein</fullName>
    </submittedName>
</protein>
<sequence>MMIFVIWLANLDNKVDMRKILVEFRGQNGFTKHVSKLAGNGSTTKTLSQEEETRYETNLALVRT</sequence>
<evidence type="ECO:0000313" key="2">
    <source>
        <dbReference type="Proteomes" id="UP000002695"/>
    </source>
</evidence>